<dbReference type="EMBL" id="JAJQKU010000002">
    <property type="protein sequence ID" value="MCD9096669.1"/>
    <property type="molecule type" value="Genomic_DNA"/>
</dbReference>
<keyword evidence="4" id="KW-0238">DNA-binding</keyword>
<evidence type="ECO:0000256" key="2">
    <source>
        <dbReference type="ARBA" id="ARBA00010610"/>
    </source>
</evidence>
<evidence type="ECO:0000313" key="8">
    <source>
        <dbReference type="Proteomes" id="UP001430360"/>
    </source>
</evidence>
<name>A0ABS8UBQ6_9GAMM</name>
<dbReference type="Gene3D" id="4.10.430.10">
    <property type="entry name" value="Histone-like protein H-NS, C-terminal domain"/>
    <property type="match status" value="1"/>
</dbReference>
<feature type="region of interest" description="Disordered" evidence="5">
    <location>
        <begin position="61"/>
        <end position="93"/>
    </location>
</feature>
<evidence type="ECO:0000259" key="6">
    <source>
        <dbReference type="SMART" id="SM00528"/>
    </source>
</evidence>
<dbReference type="PANTHER" id="PTHR38097:SF2">
    <property type="entry name" value="DNA-BINDING PROTEIN STPA"/>
    <property type="match status" value="1"/>
</dbReference>
<comment type="similarity">
    <text evidence="2">Belongs to the histone-like protein H-NS family.</text>
</comment>
<evidence type="ECO:0000256" key="4">
    <source>
        <dbReference type="ARBA" id="ARBA00023125"/>
    </source>
</evidence>
<keyword evidence="3" id="KW-0963">Cytoplasm</keyword>
<evidence type="ECO:0000313" key="7">
    <source>
        <dbReference type="EMBL" id="MCD9096669.1"/>
    </source>
</evidence>
<reference evidence="7" key="2">
    <citation type="journal article" date="2022" name="Syst. Appl. Microbiol.">
        <title>Physiological and genomic characterisation of Luteimonas fraxinea sp. nov., a bacterial species associated with trees tolerant to ash dieback.</title>
        <authorList>
            <person name="Ulrich K."/>
            <person name="Becker R."/>
            <person name="Behrendt U."/>
            <person name="Kube M."/>
            <person name="Schneck V."/>
            <person name="Ulrich A."/>
        </authorList>
    </citation>
    <scope>NUCLEOTIDE SEQUENCE</scope>
    <source>
        <strain evidence="7">A1P009</strain>
    </source>
</reference>
<comment type="subcellular location">
    <subcellularLocation>
        <location evidence="1">Cytoplasm</location>
        <location evidence="1">Nucleoid</location>
    </subcellularLocation>
</comment>
<dbReference type="Proteomes" id="UP001430360">
    <property type="component" value="Unassembled WGS sequence"/>
</dbReference>
<evidence type="ECO:0000256" key="3">
    <source>
        <dbReference type="ARBA" id="ARBA00022490"/>
    </source>
</evidence>
<evidence type="ECO:0000256" key="5">
    <source>
        <dbReference type="SAM" id="MobiDB-lite"/>
    </source>
</evidence>
<dbReference type="PANTHER" id="PTHR38097">
    <property type="match status" value="1"/>
</dbReference>
<feature type="compositionally biased region" description="Basic residues" evidence="5">
    <location>
        <begin position="68"/>
        <end position="79"/>
    </location>
</feature>
<gene>
    <name evidence="7" type="ORF">LTT95_06905</name>
</gene>
<comment type="caution">
    <text evidence="7">The sequence shown here is derived from an EMBL/GenBank/DDBJ whole genome shotgun (WGS) entry which is preliminary data.</text>
</comment>
<protein>
    <submittedName>
        <fullName evidence="7">H-NS histone family protein</fullName>
    </submittedName>
</protein>
<organism evidence="7 8">
    <name type="scientific">Luteimonas fraxinea</name>
    <dbReference type="NCBI Taxonomy" id="2901869"/>
    <lineage>
        <taxon>Bacteria</taxon>
        <taxon>Pseudomonadati</taxon>
        <taxon>Pseudomonadota</taxon>
        <taxon>Gammaproteobacteria</taxon>
        <taxon>Lysobacterales</taxon>
        <taxon>Lysobacteraceae</taxon>
        <taxon>Luteimonas</taxon>
    </lineage>
</organism>
<proteinExistence type="inferred from homology"/>
<reference evidence="7" key="1">
    <citation type="submission" date="2021-12" db="EMBL/GenBank/DDBJ databases">
        <authorList>
            <person name="Ulrich A."/>
        </authorList>
    </citation>
    <scope>NUCLEOTIDE SEQUENCE</scope>
    <source>
        <strain evidence="7">A1P009</strain>
    </source>
</reference>
<dbReference type="SMART" id="SM00528">
    <property type="entry name" value="HNS"/>
    <property type="match status" value="1"/>
</dbReference>
<keyword evidence="8" id="KW-1185">Reference proteome</keyword>
<dbReference type="InterPro" id="IPR027444">
    <property type="entry name" value="H-NS_C_dom"/>
</dbReference>
<dbReference type="SUPFAM" id="SSF81273">
    <property type="entry name" value="H-NS histone-like proteins"/>
    <property type="match status" value="1"/>
</dbReference>
<accession>A0ABS8UBQ6</accession>
<evidence type="ECO:0000256" key="1">
    <source>
        <dbReference type="ARBA" id="ARBA00004453"/>
    </source>
</evidence>
<dbReference type="Pfam" id="PF00816">
    <property type="entry name" value="Histone_HNS"/>
    <property type="match status" value="1"/>
</dbReference>
<dbReference type="InterPro" id="IPR037150">
    <property type="entry name" value="H-NS_C_dom_sf"/>
</dbReference>
<sequence length="138" mass="15694">MKFDLERFSISELEELLATAERRKKTLATRRSIAVVRAELTAMAQSWGYSIDELVTRLPSIDASDKPSRRKQKRSKVAAKYRDPENKRNTWSGRGRMPLWLAHHVKRGRAAADYLIPGLARPTANKSAVGQRSVFKSK</sequence>
<dbReference type="RefSeq" id="WP_232135495.1">
    <property type="nucleotide sequence ID" value="NZ_JAJQKU010000002.1"/>
</dbReference>
<feature type="domain" description="DNA-binding protein H-NS-like C-terminal" evidence="6">
    <location>
        <begin position="71"/>
        <end position="116"/>
    </location>
</feature>